<dbReference type="SUPFAM" id="SSF161098">
    <property type="entry name" value="MetI-like"/>
    <property type="match status" value="1"/>
</dbReference>
<evidence type="ECO:0000259" key="9">
    <source>
        <dbReference type="PROSITE" id="PS50928"/>
    </source>
</evidence>
<comment type="subcellular location">
    <subcellularLocation>
        <location evidence="1 8">Cell membrane</location>
        <topology evidence="1 8">Multi-pass membrane protein</topology>
    </subcellularLocation>
</comment>
<evidence type="ECO:0000256" key="2">
    <source>
        <dbReference type="ARBA" id="ARBA00007069"/>
    </source>
</evidence>
<feature type="transmembrane region" description="Helical" evidence="8">
    <location>
        <begin position="79"/>
        <end position="102"/>
    </location>
</feature>
<dbReference type="KEGG" id="msei:MSEDJ_44870"/>
<gene>
    <name evidence="10" type="ORF">MSEDJ_44870</name>
</gene>
<dbReference type="PANTHER" id="PTHR42929">
    <property type="entry name" value="INNER MEMBRANE ABC TRANSPORTER PERMEASE PROTEIN YDCU-RELATED-RELATED"/>
    <property type="match status" value="1"/>
</dbReference>
<evidence type="ECO:0000256" key="6">
    <source>
        <dbReference type="ARBA" id="ARBA00022989"/>
    </source>
</evidence>
<evidence type="ECO:0000313" key="11">
    <source>
        <dbReference type="Proteomes" id="UP000467193"/>
    </source>
</evidence>
<comment type="similarity">
    <text evidence="2">Belongs to the binding-protein-dependent transport system permease family. CysTW subfamily.</text>
</comment>
<dbReference type="Pfam" id="PF00528">
    <property type="entry name" value="BPD_transp_1"/>
    <property type="match status" value="1"/>
</dbReference>
<keyword evidence="11" id="KW-1185">Reference proteome</keyword>
<evidence type="ECO:0000256" key="8">
    <source>
        <dbReference type="RuleBase" id="RU363032"/>
    </source>
</evidence>
<dbReference type="Gene3D" id="1.10.3720.10">
    <property type="entry name" value="MetI-like"/>
    <property type="match status" value="1"/>
</dbReference>
<dbReference type="EMBL" id="AP022588">
    <property type="protein sequence ID" value="BBY30391.1"/>
    <property type="molecule type" value="Genomic_DNA"/>
</dbReference>
<keyword evidence="5 8" id="KW-0812">Transmembrane</keyword>
<protein>
    <submittedName>
        <fullName evidence="10">ABC transporter permease</fullName>
    </submittedName>
</protein>
<feature type="transmembrane region" description="Helical" evidence="8">
    <location>
        <begin position="204"/>
        <end position="229"/>
    </location>
</feature>
<evidence type="ECO:0000256" key="7">
    <source>
        <dbReference type="ARBA" id="ARBA00023136"/>
    </source>
</evidence>
<keyword evidence="6 8" id="KW-1133">Transmembrane helix</keyword>
<reference evidence="10 11" key="1">
    <citation type="journal article" date="2019" name="Emerg. Microbes Infect.">
        <title>Comprehensive subspecies identification of 175 nontuberculous mycobacteria species based on 7547 genomic profiles.</title>
        <authorList>
            <person name="Matsumoto Y."/>
            <person name="Kinjo T."/>
            <person name="Motooka D."/>
            <person name="Nabeya D."/>
            <person name="Jung N."/>
            <person name="Uechi K."/>
            <person name="Horii T."/>
            <person name="Iida T."/>
            <person name="Fujita J."/>
            <person name="Nakamura S."/>
        </authorList>
    </citation>
    <scope>NUCLEOTIDE SEQUENCE [LARGE SCALE GENOMIC DNA]</scope>
    <source>
        <strain evidence="10 11">JCM 17899</strain>
    </source>
</reference>
<keyword evidence="4" id="KW-1003">Cell membrane</keyword>
<accession>A0A7I7QVR3</accession>
<feature type="transmembrane region" description="Helical" evidence="8">
    <location>
        <begin position="262"/>
        <end position="281"/>
    </location>
</feature>
<feature type="transmembrane region" description="Helical" evidence="8">
    <location>
        <begin position="160"/>
        <end position="183"/>
    </location>
</feature>
<evidence type="ECO:0000256" key="4">
    <source>
        <dbReference type="ARBA" id="ARBA00022475"/>
    </source>
</evidence>
<evidence type="ECO:0000313" key="10">
    <source>
        <dbReference type="EMBL" id="BBY30391.1"/>
    </source>
</evidence>
<feature type="domain" description="ABC transmembrane type-1" evidence="9">
    <location>
        <begin position="75"/>
        <end position="281"/>
    </location>
</feature>
<name>A0A7I7QVR3_9MYCO</name>
<sequence length="291" mass="31574">MAGVAASGRQRSKVAPYLMVLPALVYLGIFFVVPFVSLARTSLSTSAGSIYLPTLTFDWNFGNFGHAFSTYSDQITRSFIYAAVATVLCILLAYPLAYVIAFKAGRYKNLILGLVILPFFVTFLIRTLAWKTILADEGWVVQGLGAIGLLPDEGRLLSTGWAVIGGLTYNWIIFMILPLYVSLEKIDPRLLEASKDLYSSAPRSFGKVILPLSMPGVLAGSMLVFIPAVGDFINADYLGSTQTTMIGTVIQKQFLVVKDYPAAAALSFLLMALIVVGVLLYTRALGTEDLV</sequence>
<dbReference type="PANTHER" id="PTHR42929:SF1">
    <property type="entry name" value="INNER MEMBRANE ABC TRANSPORTER PERMEASE PROTEIN YDCU-RELATED"/>
    <property type="match status" value="1"/>
</dbReference>
<dbReference type="RefSeq" id="WP_163799809.1">
    <property type="nucleotide sequence ID" value="NZ_AP022588.1"/>
</dbReference>
<evidence type="ECO:0000256" key="3">
    <source>
        <dbReference type="ARBA" id="ARBA00022448"/>
    </source>
</evidence>
<evidence type="ECO:0000256" key="1">
    <source>
        <dbReference type="ARBA" id="ARBA00004651"/>
    </source>
</evidence>
<dbReference type="AlphaFoldDB" id="A0A7I7QVR3"/>
<dbReference type="GO" id="GO:0005886">
    <property type="term" value="C:plasma membrane"/>
    <property type="evidence" value="ECO:0007669"/>
    <property type="project" value="UniProtKB-SubCell"/>
</dbReference>
<keyword evidence="7 8" id="KW-0472">Membrane</keyword>
<dbReference type="PROSITE" id="PS50928">
    <property type="entry name" value="ABC_TM1"/>
    <property type="match status" value="1"/>
</dbReference>
<organism evidence="10 11">
    <name type="scientific">Mycolicibacterium sediminis</name>
    <dbReference type="NCBI Taxonomy" id="1286180"/>
    <lineage>
        <taxon>Bacteria</taxon>
        <taxon>Bacillati</taxon>
        <taxon>Actinomycetota</taxon>
        <taxon>Actinomycetes</taxon>
        <taxon>Mycobacteriales</taxon>
        <taxon>Mycobacteriaceae</taxon>
        <taxon>Mycolicibacterium</taxon>
    </lineage>
</organism>
<dbReference type="Proteomes" id="UP000467193">
    <property type="component" value="Chromosome"/>
</dbReference>
<dbReference type="GO" id="GO:0055085">
    <property type="term" value="P:transmembrane transport"/>
    <property type="evidence" value="ECO:0007669"/>
    <property type="project" value="InterPro"/>
</dbReference>
<dbReference type="InterPro" id="IPR035906">
    <property type="entry name" value="MetI-like_sf"/>
</dbReference>
<dbReference type="CDD" id="cd06261">
    <property type="entry name" value="TM_PBP2"/>
    <property type="match status" value="1"/>
</dbReference>
<feature type="transmembrane region" description="Helical" evidence="8">
    <location>
        <begin position="109"/>
        <end position="129"/>
    </location>
</feature>
<proteinExistence type="inferred from homology"/>
<dbReference type="InterPro" id="IPR000515">
    <property type="entry name" value="MetI-like"/>
</dbReference>
<keyword evidence="3 8" id="KW-0813">Transport</keyword>
<evidence type="ECO:0000256" key="5">
    <source>
        <dbReference type="ARBA" id="ARBA00022692"/>
    </source>
</evidence>
<feature type="transmembrane region" description="Helical" evidence="8">
    <location>
        <begin position="17"/>
        <end position="36"/>
    </location>
</feature>